<keyword evidence="4 6" id="KW-1133">Transmembrane helix</keyword>
<evidence type="ECO:0000313" key="10">
    <source>
        <dbReference type="Proteomes" id="UP000189795"/>
    </source>
</evidence>
<keyword evidence="2" id="KW-0813">Transport</keyword>
<name>A0A143Q121_LIMRT</name>
<keyword evidence="3 6" id="KW-0812">Transmembrane</keyword>
<feature type="transmembrane region" description="Helical" evidence="6">
    <location>
        <begin position="201"/>
        <end position="220"/>
    </location>
</feature>
<feature type="transmembrane region" description="Helical" evidence="6">
    <location>
        <begin position="12"/>
        <end position="33"/>
    </location>
</feature>
<feature type="transmembrane region" description="Helical" evidence="6">
    <location>
        <begin position="140"/>
        <end position="163"/>
    </location>
</feature>
<dbReference type="InterPro" id="IPR036259">
    <property type="entry name" value="MFS_trans_sf"/>
</dbReference>
<evidence type="ECO:0000256" key="5">
    <source>
        <dbReference type="ARBA" id="ARBA00023136"/>
    </source>
</evidence>
<proteinExistence type="predicted"/>
<dbReference type="PRINTS" id="PR01036">
    <property type="entry name" value="TCRTETB"/>
</dbReference>
<feature type="transmembrane region" description="Helical" evidence="6">
    <location>
        <begin position="169"/>
        <end position="189"/>
    </location>
</feature>
<evidence type="ECO:0000313" key="11">
    <source>
        <dbReference type="Proteomes" id="UP000587270"/>
    </source>
</evidence>
<protein>
    <submittedName>
        <fullName evidence="8 9">MFS transporter</fullName>
    </submittedName>
</protein>
<sequence length="468" mass="50460">MRTNTEKISAKVVAAIVATGLMSFCGVIVETSMNVTFPILMREFSITTNQVQWMTSIYLLLVATIVPLSAILKSSYRTRTLFTVANLLFIGGIMIDALAPSFGLLLVGRAIQGIGTGIALPLMFNIIMEQVPTSKIGFMMGIGNLITGVAPAIGPTFGGIVASKLNWRWVFYSLIPLLIISFVLGEWGINQKSPIKKQQIDIFSILMIVFMFCGFVTGFSNLGSQAFMTFSVGGALLIGILGMGLFAWRSLILEEPILQLRLFRNKNFSGHVLGFFLTQLISLGFAFLLPNYIQLVNGNSAMTAGLIVLPAGFVGAIFAPLGGRILDKLGARKPILIGTSLCLLALIAFTISGRHLTNIFIALVYILYMGGMGMCMGCVMTSALTVVGKEKQSQGNAILNTLQQFAGAIGTSLVAMIVAANQSHLNVVRRVSTAIGTQEAFGMLTVFCIIIWISYYRSVKNKILKNSG</sequence>
<evidence type="ECO:0000256" key="2">
    <source>
        <dbReference type="ARBA" id="ARBA00022448"/>
    </source>
</evidence>
<evidence type="ECO:0000256" key="6">
    <source>
        <dbReference type="SAM" id="Phobius"/>
    </source>
</evidence>
<feature type="transmembrane region" description="Helical" evidence="6">
    <location>
        <begin position="110"/>
        <end position="128"/>
    </location>
</feature>
<dbReference type="Gene3D" id="1.20.1720.10">
    <property type="entry name" value="Multidrug resistance protein D"/>
    <property type="match status" value="1"/>
</dbReference>
<dbReference type="Proteomes" id="UP000587270">
    <property type="component" value="Unassembled WGS sequence"/>
</dbReference>
<evidence type="ECO:0000256" key="1">
    <source>
        <dbReference type="ARBA" id="ARBA00004651"/>
    </source>
</evidence>
<accession>A0A143Q121</accession>
<dbReference type="EMBL" id="JABAFN010000002">
    <property type="protein sequence ID" value="NME21338.1"/>
    <property type="molecule type" value="Genomic_DNA"/>
</dbReference>
<dbReference type="PANTHER" id="PTHR42718:SF9">
    <property type="entry name" value="MAJOR FACILITATOR SUPERFAMILY MULTIDRUG TRANSPORTER MFSC"/>
    <property type="match status" value="1"/>
</dbReference>
<evidence type="ECO:0000313" key="9">
    <source>
        <dbReference type="EMBL" id="OPG89037.1"/>
    </source>
</evidence>
<evidence type="ECO:0000259" key="7">
    <source>
        <dbReference type="PROSITE" id="PS50850"/>
    </source>
</evidence>
<evidence type="ECO:0000313" key="8">
    <source>
        <dbReference type="EMBL" id="NME21338.1"/>
    </source>
</evidence>
<feature type="transmembrane region" description="Helical" evidence="6">
    <location>
        <begin position="301"/>
        <end position="323"/>
    </location>
</feature>
<gene>
    <name evidence="9" type="ORF">B5D07_02185</name>
    <name evidence="8" type="ORF">HF865_01145</name>
</gene>
<evidence type="ECO:0000256" key="3">
    <source>
        <dbReference type="ARBA" id="ARBA00022692"/>
    </source>
</evidence>
<dbReference type="AlphaFoldDB" id="A0A143Q121"/>
<dbReference type="PANTHER" id="PTHR42718">
    <property type="entry name" value="MAJOR FACILITATOR SUPERFAMILY MULTIDRUG TRANSPORTER MFSC"/>
    <property type="match status" value="1"/>
</dbReference>
<feature type="transmembrane region" description="Helical" evidence="6">
    <location>
        <begin position="440"/>
        <end position="456"/>
    </location>
</feature>
<organism evidence="9 10">
    <name type="scientific">Limosilactobacillus reuteri</name>
    <name type="common">Lactobacillus reuteri</name>
    <dbReference type="NCBI Taxonomy" id="1598"/>
    <lineage>
        <taxon>Bacteria</taxon>
        <taxon>Bacillati</taxon>
        <taxon>Bacillota</taxon>
        <taxon>Bacilli</taxon>
        <taxon>Lactobacillales</taxon>
        <taxon>Lactobacillaceae</taxon>
        <taxon>Limosilactobacillus</taxon>
    </lineage>
</organism>
<dbReference type="Proteomes" id="UP000189795">
    <property type="component" value="Unassembled WGS sequence"/>
</dbReference>
<dbReference type="GO" id="GO:0022857">
    <property type="term" value="F:transmembrane transporter activity"/>
    <property type="evidence" value="ECO:0007669"/>
    <property type="project" value="InterPro"/>
</dbReference>
<dbReference type="OrthoDB" id="9816041at2"/>
<feature type="domain" description="Major facilitator superfamily (MFS) profile" evidence="7">
    <location>
        <begin position="11"/>
        <end position="463"/>
    </location>
</feature>
<feature type="transmembrane region" description="Helical" evidence="6">
    <location>
        <begin position="398"/>
        <end position="420"/>
    </location>
</feature>
<keyword evidence="5 6" id="KW-0472">Membrane</keyword>
<reference evidence="8 11" key="2">
    <citation type="submission" date="2020-04" db="EMBL/GenBank/DDBJ databases">
        <authorList>
            <person name="Hitch T.C.A."/>
            <person name="Wylensek D."/>
            <person name="Clavel T."/>
        </authorList>
    </citation>
    <scope>NUCLEOTIDE SEQUENCE [LARGE SCALE GENOMIC DNA]</scope>
    <source>
        <strain evidence="8 11">WCA-386-APC-4I</strain>
    </source>
</reference>
<dbReference type="RefSeq" id="WP_063164254.1">
    <property type="nucleotide sequence ID" value="NZ_CABFNG010000014.1"/>
</dbReference>
<feature type="transmembrane region" description="Helical" evidence="6">
    <location>
        <begin position="359"/>
        <end position="386"/>
    </location>
</feature>
<comment type="subcellular location">
    <subcellularLocation>
        <location evidence="1">Cell membrane</location>
        <topology evidence="1">Multi-pass membrane protein</topology>
    </subcellularLocation>
</comment>
<feature type="transmembrane region" description="Helical" evidence="6">
    <location>
        <begin position="84"/>
        <end position="104"/>
    </location>
</feature>
<dbReference type="InterPro" id="IPR011701">
    <property type="entry name" value="MFS"/>
</dbReference>
<dbReference type="PROSITE" id="PS50850">
    <property type="entry name" value="MFS"/>
    <property type="match status" value="1"/>
</dbReference>
<feature type="transmembrane region" description="Helical" evidence="6">
    <location>
        <begin position="226"/>
        <end position="248"/>
    </location>
</feature>
<dbReference type="Gene3D" id="1.20.1250.20">
    <property type="entry name" value="MFS general substrate transporter like domains"/>
    <property type="match status" value="1"/>
</dbReference>
<dbReference type="InterPro" id="IPR020846">
    <property type="entry name" value="MFS_dom"/>
</dbReference>
<reference evidence="9 10" key="1">
    <citation type="submission" date="2017-03" db="EMBL/GenBank/DDBJ databases">
        <title>Antibiotic resistance of probiotic microorganisms.</title>
        <authorList>
            <person name="Sanudo A.I."/>
            <person name="Olivares M."/>
            <person name="Banuelos O."/>
        </authorList>
    </citation>
    <scope>NUCLEOTIDE SEQUENCE [LARGE SCALE GENOMIC DNA]</scope>
    <source>
        <strain evidence="9 10">CECT8605</strain>
    </source>
</reference>
<dbReference type="Pfam" id="PF07690">
    <property type="entry name" value="MFS_1"/>
    <property type="match status" value="1"/>
</dbReference>
<evidence type="ECO:0000256" key="4">
    <source>
        <dbReference type="ARBA" id="ARBA00022989"/>
    </source>
</evidence>
<feature type="transmembrane region" description="Helical" evidence="6">
    <location>
        <begin position="268"/>
        <end position="289"/>
    </location>
</feature>
<dbReference type="SUPFAM" id="SSF103473">
    <property type="entry name" value="MFS general substrate transporter"/>
    <property type="match status" value="1"/>
</dbReference>
<dbReference type="EMBL" id="MWVS01000029">
    <property type="protein sequence ID" value="OPG89037.1"/>
    <property type="molecule type" value="Genomic_DNA"/>
</dbReference>
<dbReference type="GO" id="GO:0005886">
    <property type="term" value="C:plasma membrane"/>
    <property type="evidence" value="ECO:0007669"/>
    <property type="project" value="UniProtKB-SubCell"/>
</dbReference>
<comment type="caution">
    <text evidence="9">The sequence shown here is derived from an EMBL/GenBank/DDBJ whole genome shotgun (WGS) entry which is preliminary data.</text>
</comment>
<feature type="transmembrane region" description="Helical" evidence="6">
    <location>
        <begin position="53"/>
        <end position="72"/>
    </location>
</feature>
<feature type="transmembrane region" description="Helical" evidence="6">
    <location>
        <begin position="335"/>
        <end position="353"/>
    </location>
</feature>